<dbReference type="AlphaFoldDB" id="Q65HQ6"/>
<sequence length="29" mass="3050">MVNDIHLPTAASHAKPVILKGDTLHEAGL</sequence>
<dbReference type="HOGENOM" id="CLU_3408675_0_0_9"/>
<evidence type="ECO:0000313" key="1">
    <source>
        <dbReference type="EMBL" id="ABP97390.1"/>
    </source>
</evidence>
<reference evidence="1 2" key="1">
    <citation type="journal article" date="2004" name="Genome Biol.">
        <title>Complete genome sequence of the industrial bacterium Bacillus licheniformis and comparisons with closely related Bacillus species.</title>
        <authorList>
            <person name="Rey M.W."/>
            <person name="Ramaiya P."/>
            <person name="Nelson B.A."/>
            <person name="Brody-Karpin S.D."/>
            <person name="Zaretsky E.J."/>
            <person name="Tang M."/>
            <person name="Lopez de Leon A."/>
            <person name="Xiang H."/>
            <person name="Gusti V."/>
            <person name="Clausen I.G."/>
            <person name="Olsen P.B."/>
            <person name="Rasmussen M.D."/>
            <person name="Andersen J.T."/>
            <person name="Jorgensen P.L."/>
            <person name="Larsen T.S."/>
            <person name="Sorokin A."/>
            <person name="Bolotin A."/>
            <person name="Lapidus A."/>
            <person name="Galleron N."/>
            <person name="Ehrlich S.D."/>
            <person name="Berka R.M."/>
        </authorList>
    </citation>
    <scope>NUCLEOTIDE SEQUENCE [LARGE SCALE GENOMIC DNA]</scope>
    <source>
        <strain evidence="2">ATCC 14580 / DSM 13 / JCM 2505 / CCUG 7422 / NBRC 12200 / NCIMB 9375 / NCTC 10341 / NRRL NRS-1264 / Gibson 46</strain>
    </source>
</reference>
<organism evidence="1 2">
    <name type="scientific">Bacillus licheniformis (strain ATCC 14580 / DSM 13 / JCM 2505 / CCUG 7422 / NBRC 12200 / NCIMB 9375 / NCTC 10341 / NRRL NRS-1264 / Gibson 46)</name>
    <dbReference type="NCBI Taxonomy" id="279010"/>
    <lineage>
        <taxon>Bacteria</taxon>
        <taxon>Bacillati</taxon>
        <taxon>Bacillota</taxon>
        <taxon>Bacilli</taxon>
        <taxon>Bacillales</taxon>
        <taxon>Bacillaceae</taxon>
        <taxon>Bacillus</taxon>
    </lineage>
</organism>
<evidence type="ECO:0000313" key="2">
    <source>
        <dbReference type="Proteomes" id="UP000000606"/>
    </source>
</evidence>
<name>Q65HQ6_BACLD</name>
<dbReference type="STRING" id="279010.BL07043"/>
<keyword evidence="2" id="KW-1185">Reference proteome</keyword>
<dbReference type="Proteomes" id="UP000000606">
    <property type="component" value="Chromosome"/>
</dbReference>
<dbReference type="EMBL" id="CP000002">
    <property type="protein sequence ID" value="ABP97390.1"/>
    <property type="molecule type" value="Genomic_DNA"/>
</dbReference>
<protein>
    <submittedName>
        <fullName evidence="1">Uncharacterized protein</fullName>
    </submittedName>
</protein>
<gene>
    <name evidence="1" type="ordered locus">BL07043</name>
</gene>
<dbReference type="KEGG" id="bld:BLi02534"/>
<proteinExistence type="predicted"/>
<accession>Q65HQ6</accession>
<dbReference type="KEGG" id="bli:BL07043"/>